<gene>
    <name evidence="3" type="ORF">SAMN02746098_03120</name>
</gene>
<protein>
    <recommendedName>
        <fullName evidence="2">Cyclic nucleotide-binding domain-containing protein</fullName>
    </recommendedName>
</protein>
<dbReference type="InterPro" id="IPR000595">
    <property type="entry name" value="cNMP-bd_dom"/>
</dbReference>
<accession>A0A1M5ZBJ5</accession>
<dbReference type="STRING" id="1121420.SAMN02746098_03120"/>
<feature type="coiled-coil region" evidence="1">
    <location>
        <begin position="953"/>
        <end position="1010"/>
    </location>
</feature>
<dbReference type="Gene3D" id="3.40.50.300">
    <property type="entry name" value="P-loop containing nucleotide triphosphate hydrolases"/>
    <property type="match status" value="1"/>
</dbReference>
<organism evidence="3 4">
    <name type="scientific">Desulfosporosinus lacus DSM 15449</name>
    <dbReference type="NCBI Taxonomy" id="1121420"/>
    <lineage>
        <taxon>Bacteria</taxon>
        <taxon>Bacillati</taxon>
        <taxon>Bacillota</taxon>
        <taxon>Clostridia</taxon>
        <taxon>Eubacteriales</taxon>
        <taxon>Desulfitobacteriaceae</taxon>
        <taxon>Desulfosporosinus</taxon>
    </lineage>
</organism>
<sequence>MPQIWRARLTNIEYDSGKKVYADELFRFNSQNTLINLANGGGKTLLIQLLLQVVLPNETLNKRPLADLLGSKKYTGHILVEWKLDNPEPTFLTTGFCFTRGNDEGDRLKYFLYTLHYREPNEFDIMNLPLVQQKTPLDYTELLLLLRGARHQDSRVTIFDRDDKKRAYLAHLASYNIFEKDWKNIKVTNNVEGGVGEFFAAAKTSKQLLETVLIPAVEEAIFAGEQDAKRLSQAFAQVHQNLVRLPELQKNLHDFQVLRTEGERVLEAVRSFEQSQGKLIREKSRLRKLYNSADRDMGEIKQDLAKIEEQLVIWKNQRIELSFKADSIPYVRLLQQKEFAEHGKREAEEKLNSATEQYLEADFVWRQSRGYNDYLERAELFGENAALNKRRELASLGQEEQLLELDLSRVSFRAILARLCSKLEEEYTQCSEANMAMDKRLSDLSAELTTLRQMDKNLATRVATLETTLDHYQTKWDELYQIYQNMVWLEDPALALRELTAILTGLQEKIKALEERRLALFAEQKTRAQRIQDLAVRLSGNQTTLKAHQSDKRQAEEALLELQEFLGRYSIRCVVPYTEESRIKAEISAKKMEFQDKIRFESVRIEQLKDQLSLIRESGAYVPNREIVKVQKLLDELQIPAQLGSKWLEEQGVSEQERLGYVRHNPLLPYALILAEEDFKRLQTNKSFQTGVLSCPVPLLVRRPDLVPPEELPPEKLMSVSGGPAYLLWHKGYDYALSPESLENVVTELELELDWATRNLQTLSANEEQLRKLGDLESSFFSRYPSDYLPILEKHLQNVEQQLSLDLGEKESLETEKTQAELEAEEIRLLSEDLNKAEHLRGKDVETFTEWQKEALAHTRHLEEHRGLREKQAEITRRLLQGEGEEGQLNRDRLTGASRLKEVEGLRNTRRLELRDVPLPNRQDLTPREAQYEEAKRCWRESENAVAEVHSELKYCEENIKRNLNEIERLQKRIERDLKLSLAEVEDAKYKTSEEELDRLEAESLAWKTKIESSQKTVHSKDKEVERLSGQLTEKETQINKIYGRPPETGFNDLELALAKLEREKHALQRQELEWTLIQKDTVEQERILADGQKSLATSLNLFEVPPSEETLPQEEWQLIRAKLASSIETLTQELGRVQKLVQKLREAGEKSFRGYADILRRQGNSVVDRFVSHLLADEERRFQLEVMEQAFTKSFEMIAKFEEKVSFELIEAERNKQELVELSINQAQRIAQEMQMIDRYVKVDYAGKRVNAVQIKLKEWEPDKAHALMNAYIDDLIKELKRLAEQGEPEEKQEKFIDKKMASRQLLNVLANLEQATIRVLKPEQHPTSPYFDRWDDVQKWSGGERFAGYMAMFMAILSYTRSKLSSLHNPYKVMLADNPFGAASSPHVLNLIFQMAESNNIQMICLTALTEDTIFSYFPAVYSLRLRPFMGKDYMTSKIERGFYQIDPLEEELRKKRQIEFEWE</sequence>
<evidence type="ECO:0000259" key="2">
    <source>
        <dbReference type="PROSITE" id="PS50042"/>
    </source>
</evidence>
<dbReference type="InterPro" id="IPR027417">
    <property type="entry name" value="P-loop_NTPase"/>
</dbReference>
<feature type="coiled-coil region" evidence="1">
    <location>
        <begin position="290"/>
        <end position="357"/>
    </location>
</feature>
<evidence type="ECO:0000256" key="1">
    <source>
        <dbReference type="SAM" id="Coils"/>
    </source>
</evidence>
<evidence type="ECO:0000313" key="4">
    <source>
        <dbReference type="Proteomes" id="UP000183954"/>
    </source>
</evidence>
<dbReference type="EMBL" id="FQXJ01000011">
    <property type="protein sequence ID" value="SHI21615.1"/>
    <property type="molecule type" value="Genomic_DNA"/>
</dbReference>
<name>A0A1M5ZBJ5_9FIRM</name>
<proteinExistence type="predicted"/>
<dbReference type="OrthoDB" id="9815057at2"/>
<evidence type="ECO:0000313" key="3">
    <source>
        <dbReference type="EMBL" id="SHI21615.1"/>
    </source>
</evidence>
<dbReference type="RefSeq" id="WP_073030645.1">
    <property type="nucleotide sequence ID" value="NZ_FQXJ01000011.1"/>
</dbReference>
<feature type="coiled-coil region" evidence="1">
    <location>
        <begin position="496"/>
        <end position="565"/>
    </location>
</feature>
<keyword evidence="4" id="KW-1185">Reference proteome</keyword>
<feature type="coiled-coil region" evidence="1">
    <location>
        <begin position="796"/>
        <end position="840"/>
    </location>
</feature>
<dbReference type="PROSITE" id="PS50042">
    <property type="entry name" value="CNMP_BINDING_3"/>
    <property type="match status" value="1"/>
</dbReference>
<feature type="domain" description="Cyclic nucleotide-binding" evidence="2">
    <location>
        <begin position="375"/>
        <end position="433"/>
    </location>
</feature>
<dbReference type="Proteomes" id="UP000183954">
    <property type="component" value="Unassembled WGS sequence"/>
</dbReference>
<keyword evidence="1" id="KW-0175">Coiled coil</keyword>
<reference evidence="4" key="1">
    <citation type="submission" date="2016-11" db="EMBL/GenBank/DDBJ databases">
        <authorList>
            <person name="Varghese N."/>
            <person name="Submissions S."/>
        </authorList>
    </citation>
    <scope>NUCLEOTIDE SEQUENCE [LARGE SCALE GENOMIC DNA]</scope>
    <source>
        <strain evidence="4">DSM 15449</strain>
    </source>
</reference>